<reference evidence="1 2" key="1">
    <citation type="submission" date="2019-07" db="EMBL/GenBank/DDBJ databases">
        <title>Whole genome shotgun sequence of Aneurinibacillus danicus NBRC 102444.</title>
        <authorList>
            <person name="Hosoyama A."/>
            <person name="Uohara A."/>
            <person name="Ohji S."/>
            <person name="Ichikawa N."/>
        </authorList>
    </citation>
    <scope>NUCLEOTIDE SEQUENCE [LARGE SCALE GENOMIC DNA]</scope>
    <source>
        <strain evidence="1 2">NBRC 102444</strain>
    </source>
</reference>
<dbReference type="AlphaFoldDB" id="A0A511VBQ4"/>
<proteinExistence type="predicted"/>
<gene>
    <name evidence="1" type="ORF">ADA01nite_24430</name>
</gene>
<protein>
    <recommendedName>
        <fullName evidence="3">Peptidyl-prolyl cis-trans isomerase</fullName>
    </recommendedName>
</protein>
<name>A0A511VBQ4_9BACL</name>
<sequence>MANVITVNGNVKFPITLDPSVWIFDDRKFKMEDFFANLGEEKTESHEDELMKIGQRWDRELTEGVIPTKQSEKLFVEKKKIVGDYGMNLQPFIKNAEPGSDASRLVCCLQNGEEVPLSLDEAYDAVLCFAIDGKPIREDGPVHLYYGDGRNMDNPIRGIIGFTIE</sequence>
<comment type="caution">
    <text evidence="1">The sequence shown here is derived from an EMBL/GenBank/DDBJ whole genome shotgun (WGS) entry which is preliminary data.</text>
</comment>
<evidence type="ECO:0000313" key="1">
    <source>
        <dbReference type="EMBL" id="GEN34983.1"/>
    </source>
</evidence>
<dbReference type="EMBL" id="BJXX01000107">
    <property type="protein sequence ID" value="GEN34983.1"/>
    <property type="molecule type" value="Genomic_DNA"/>
</dbReference>
<keyword evidence="2" id="KW-1185">Reference proteome</keyword>
<accession>A0A511VBQ4</accession>
<organism evidence="1 2">
    <name type="scientific">Aneurinibacillus danicus</name>
    <dbReference type="NCBI Taxonomy" id="267746"/>
    <lineage>
        <taxon>Bacteria</taxon>
        <taxon>Bacillati</taxon>
        <taxon>Bacillota</taxon>
        <taxon>Bacilli</taxon>
        <taxon>Bacillales</taxon>
        <taxon>Paenibacillaceae</taxon>
        <taxon>Aneurinibacillus group</taxon>
        <taxon>Aneurinibacillus</taxon>
    </lineage>
</organism>
<dbReference type="OrthoDB" id="2404998at2"/>
<dbReference type="RefSeq" id="WP_146810233.1">
    <property type="nucleotide sequence ID" value="NZ_BJXX01000107.1"/>
</dbReference>
<evidence type="ECO:0008006" key="3">
    <source>
        <dbReference type="Google" id="ProtNLM"/>
    </source>
</evidence>
<dbReference type="Proteomes" id="UP000321157">
    <property type="component" value="Unassembled WGS sequence"/>
</dbReference>
<evidence type="ECO:0000313" key="2">
    <source>
        <dbReference type="Proteomes" id="UP000321157"/>
    </source>
</evidence>